<proteinExistence type="predicted"/>
<protein>
    <submittedName>
        <fullName evidence="3">Uncharacterized protein LOC136078251</fullName>
    </submittedName>
</protein>
<evidence type="ECO:0000313" key="2">
    <source>
        <dbReference type="Proteomes" id="UP001652625"/>
    </source>
</evidence>
<sequence>MKNRIITELFIALLAFIICGAEKKYIKNSLVDFHLTSVNSKKISKRNSDCIKLTKDELMSQYKSWSDYDSQYLAATIEEAVLFPNLLWNDKDKNKYMFIINNLNKMFKKVSNHNDPHSVLKFKNLVEMSLNLSISTSTGVTTGNITRAYEKIVKKENFIERKNQNDGYTLEYLCRQRSTTTIWKDRFPPYVNEVECIWDNQKEKVSTCFSNEGDCLQNTLKLKFLVKSKYCERLTLNGITVYVEKWKKISENIKTSCECRLKSDSYLMTYLKKKQV</sequence>
<dbReference type="Proteomes" id="UP001652625">
    <property type="component" value="Chromosome 03"/>
</dbReference>
<organism evidence="2 3">
    <name type="scientific">Hydra vulgaris</name>
    <name type="common">Hydra</name>
    <name type="synonym">Hydra attenuata</name>
    <dbReference type="NCBI Taxonomy" id="6087"/>
    <lineage>
        <taxon>Eukaryota</taxon>
        <taxon>Metazoa</taxon>
        <taxon>Cnidaria</taxon>
        <taxon>Hydrozoa</taxon>
        <taxon>Hydroidolina</taxon>
        <taxon>Anthoathecata</taxon>
        <taxon>Aplanulata</taxon>
        <taxon>Hydridae</taxon>
        <taxon>Hydra</taxon>
    </lineage>
</organism>
<dbReference type="PANTHER" id="PTHR33995">
    <property type="entry name" value="PROTEIN CBG18546"/>
    <property type="match status" value="1"/>
</dbReference>
<dbReference type="PANTHER" id="PTHR33995:SF7">
    <property type="entry name" value="BURSICON SUBUNIT ALPHA-RELATED"/>
    <property type="match status" value="1"/>
</dbReference>
<gene>
    <name evidence="3" type="primary">LOC136078251</name>
</gene>
<evidence type="ECO:0000313" key="3">
    <source>
        <dbReference type="RefSeq" id="XP_065649638.1"/>
    </source>
</evidence>
<feature type="signal peptide" evidence="1">
    <location>
        <begin position="1"/>
        <end position="21"/>
    </location>
</feature>
<feature type="chain" id="PRO_5047000980" evidence="1">
    <location>
        <begin position="22"/>
        <end position="276"/>
    </location>
</feature>
<reference evidence="3" key="1">
    <citation type="submission" date="2025-08" db="UniProtKB">
        <authorList>
            <consortium name="RefSeq"/>
        </authorList>
    </citation>
    <scope>IDENTIFICATION</scope>
</reference>
<evidence type="ECO:0000256" key="1">
    <source>
        <dbReference type="SAM" id="SignalP"/>
    </source>
</evidence>
<dbReference type="RefSeq" id="XP_065649638.1">
    <property type="nucleotide sequence ID" value="XM_065793566.1"/>
</dbReference>
<keyword evidence="1" id="KW-0732">Signal</keyword>
<name>A0ABM4BKP3_HYDVU</name>
<dbReference type="GeneID" id="136078251"/>
<accession>A0ABM4BKP3</accession>
<keyword evidence="2" id="KW-1185">Reference proteome</keyword>